<feature type="region of interest" description="Disordered" evidence="2">
    <location>
        <begin position="467"/>
        <end position="510"/>
    </location>
</feature>
<dbReference type="OrthoDB" id="1098850at2759"/>
<dbReference type="SUPFAM" id="SSF50249">
    <property type="entry name" value="Nucleic acid-binding proteins"/>
    <property type="match status" value="3"/>
</dbReference>
<proteinExistence type="predicted"/>
<name>A0A6J0MQT6_RAPSA</name>
<dbReference type="Gene3D" id="2.40.50.140">
    <property type="entry name" value="Nucleic acid-binding proteins"/>
    <property type="match status" value="3"/>
</dbReference>
<keyword evidence="1" id="KW-0238">DNA-binding</keyword>
<evidence type="ECO:0000259" key="4">
    <source>
        <dbReference type="Pfam" id="PF16900"/>
    </source>
</evidence>
<dbReference type="AlphaFoldDB" id="A0A6J0MQT6"/>
<dbReference type="KEGG" id="rsz:108845142"/>
<dbReference type="Proteomes" id="UP000504610">
    <property type="component" value="Chromosome 3"/>
</dbReference>
<dbReference type="CDD" id="cd04480">
    <property type="entry name" value="RPA1_DBD_A_like"/>
    <property type="match status" value="1"/>
</dbReference>
<organism evidence="5 6">
    <name type="scientific">Raphanus sativus</name>
    <name type="common">Radish</name>
    <name type="synonym">Raphanus raphanistrum var. sativus</name>
    <dbReference type="NCBI Taxonomy" id="3726"/>
    <lineage>
        <taxon>Eukaryota</taxon>
        <taxon>Viridiplantae</taxon>
        <taxon>Streptophyta</taxon>
        <taxon>Embryophyta</taxon>
        <taxon>Tracheophyta</taxon>
        <taxon>Spermatophyta</taxon>
        <taxon>Magnoliopsida</taxon>
        <taxon>eudicotyledons</taxon>
        <taxon>Gunneridae</taxon>
        <taxon>Pentapetalae</taxon>
        <taxon>rosids</taxon>
        <taxon>malvids</taxon>
        <taxon>Brassicales</taxon>
        <taxon>Brassicaceae</taxon>
        <taxon>Brassiceae</taxon>
        <taxon>Raphanus</taxon>
    </lineage>
</organism>
<evidence type="ECO:0000313" key="5">
    <source>
        <dbReference type="Proteomes" id="UP000504610"/>
    </source>
</evidence>
<feature type="domain" description="Replication protein A 70 kDa DNA-binding subunit B/D first OB fold" evidence="3">
    <location>
        <begin position="7"/>
        <end position="106"/>
    </location>
</feature>
<reference evidence="5" key="1">
    <citation type="journal article" date="2019" name="Database">
        <title>The radish genome database (RadishGD): an integrated information resource for radish genomics.</title>
        <authorList>
            <person name="Yu H.J."/>
            <person name="Baek S."/>
            <person name="Lee Y.J."/>
            <person name="Cho A."/>
            <person name="Mun J.H."/>
        </authorList>
    </citation>
    <scope>NUCLEOTIDE SEQUENCE [LARGE SCALE GENOMIC DNA]</scope>
    <source>
        <strain evidence="5">cv. WK10039</strain>
    </source>
</reference>
<dbReference type="CDD" id="cd04476">
    <property type="entry name" value="RPA1_DBD_C"/>
    <property type="match status" value="1"/>
</dbReference>
<sequence>MTEITTFAPLTKLRPFKTNWRVQVKCLHSWRQNTSYGDTFEMVLADQWGNKVQATCKRTHMYRVQREIPVGKWGVIENCQMNPAGGQFRATRHPYKMSILDDTVVRGSSLSDDRIFLSLEDYEKIGSKTQKEIPYLIDVIGRIHELGNVVTVKAQGEDIKRVEFRLMDSQGNDLLCCLWGPYAEQIEAFIDKYNETPVVCLLRFAKINFFRGEVQITNAFSASVLHLNPNEPEVLELTERLSNDHLQLAPVENSTGKKVGKRIQYDWNDAEIKPISEVLASNQVGICKIICSIESIDTDYAWYYIGCNRHKKRVNKLPKIDYEVLTVKDKPMFRCEICNANVTHVAPMFKLHMVVKDDSETCNVMLLGSVATSIIGSKAEELWDGSYAEIEDPEILPEPIIALLGKSFCFGVSINSDNVTSGSCTFLVLEVSGSDKLLSIETNSEAITDVGTSSSTMSSGAVMMLDSISTEDPKTPYSKRKEDDADLQEQSSTSKKLCSKQIKQEKAKTE</sequence>
<feature type="domain" description="Replication protein A OB" evidence="4">
    <location>
        <begin position="134"/>
        <end position="217"/>
    </location>
</feature>
<dbReference type="GeneID" id="108845142"/>
<dbReference type="InterPro" id="IPR047192">
    <property type="entry name" value="Euk_RPA1_DBD_C"/>
</dbReference>
<dbReference type="RefSeq" id="XP_018473906.1">
    <property type="nucleotide sequence ID" value="XM_018618404.2"/>
</dbReference>
<dbReference type="InterPro" id="IPR003871">
    <property type="entry name" value="RFA1B/D_OB_1st"/>
</dbReference>
<evidence type="ECO:0000313" key="6">
    <source>
        <dbReference type="RefSeq" id="XP_018473906.1"/>
    </source>
</evidence>
<dbReference type="PANTHER" id="PTHR47165">
    <property type="entry name" value="OS03G0429900 PROTEIN"/>
    <property type="match status" value="1"/>
</dbReference>
<dbReference type="PANTHER" id="PTHR47165:SF4">
    <property type="entry name" value="OS03G0429900 PROTEIN"/>
    <property type="match status" value="1"/>
</dbReference>
<dbReference type="InterPro" id="IPR012340">
    <property type="entry name" value="NA-bd_OB-fold"/>
</dbReference>
<keyword evidence="5" id="KW-1185">Reference proteome</keyword>
<dbReference type="GO" id="GO:0003677">
    <property type="term" value="F:DNA binding"/>
    <property type="evidence" value="ECO:0007669"/>
    <property type="project" value="UniProtKB-KW"/>
</dbReference>
<accession>A0A6J0MQT6</accession>
<protein>
    <submittedName>
        <fullName evidence="6">Uncharacterized protein LOC108845142</fullName>
    </submittedName>
</protein>
<dbReference type="CDD" id="cd04481">
    <property type="entry name" value="RPA1_DBD_B_like"/>
    <property type="match status" value="1"/>
</dbReference>
<evidence type="ECO:0000259" key="3">
    <source>
        <dbReference type="Pfam" id="PF02721"/>
    </source>
</evidence>
<reference evidence="6" key="2">
    <citation type="submission" date="2025-08" db="UniProtKB">
        <authorList>
            <consortium name="RefSeq"/>
        </authorList>
    </citation>
    <scope>IDENTIFICATION</scope>
    <source>
        <tissue evidence="6">Leaf</tissue>
    </source>
</reference>
<dbReference type="Pfam" id="PF16900">
    <property type="entry name" value="REPA_OB_2"/>
    <property type="match status" value="1"/>
</dbReference>
<gene>
    <name evidence="6" type="primary">LOC108845142</name>
</gene>
<dbReference type="InterPro" id="IPR031657">
    <property type="entry name" value="REPA_OB_2"/>
</dbReference>
<evidence type="ECO:0000256" key="2">
    <source>
        <dbReference type="SAM" id="MobiDB-lite"/>
    </source>
</evidence>
<evidence type="ECO:0000256" key="1">
    <source>
        <dbReference type="ARBA" id="ARBA00023125"/>
    </source>
</evidence>
<feature type="compositionally biased region" description="Basic and acidic residues" evidence="2">
    <location>
        <begin position="471"/>
        <end position="483"/>
    </location>
</feature>
<dbReference type="Pfam" id="PF02721">
    <property type="entry name" value="DUF223"/>
    <property type="match status" value="1"/>
</dbReference>